<feature type="coiled-coil region" evidence="1">
    <location>
        <begin position="137"/>
        <end position="164"/>
    </location>
</feature>
<feature type="region of interest" description="Disordered" evidence="2">
    <location>
        <begin position="62"/>
        <end position="81"/>
    </location>
</feature>
<evidence type="ECO:0000313" key="4">
    <source>
        <dbReference type="Proteomes" id="UP001221506"/>
    </source>
</evidence>
<dbReference type="RefSeq" id="WP_241958795.1">
    <property type="nucleotide sequence ID" value="NZ_CP118598.1"/>
</dbReference>
<protein>
    <recommendedName>
        <fullName evidence="5">DUF559 domain-containing protein</fullName>
    </recommendedName>
</protein>
<evidence type="ECO:0000256" key="2">
    <source>
        <dbReference type="SAM" id="MobiDB-lite"/>
    </source>
</evidence>
<keyword evidence="1" id="KW-0175">Coiled coil</keyword>
<evidence type="ECO:0000313" key="3">
    <source>
        <dbReference type="EMBL" id="WDY39402.1"/>
    </source>
</evidence>
<evidence type="ECO:0008006" key="5">
    <source>
        <dbReference type="Google" id="ProtNLM"/>
    </source>
</evidence>
<accession>A0ABD7WHZ8</accession>
<dbReference type="Proteomes" id="UP001221506">
    <property type="component" value="Chromosome"/>
</dbReference>
<organism evidence="3 4">
    <name type="scientific">Bifidobacterium longum subsp. longum</name>
    <dbReference type="NCBI Taxonomy" id="1679"/>
    <lineage>
        <taxon>Bacteria</taxon>
        <taxon>Bacillati</taxon>
        <taxon>Actinomycetota</taxon>
        <taxon>Actinomycetes</taxon>
        <taxon>Bifidobacteriales</taxon>
        <taxon>Bifidobacteriaceae</taxon>
        <taxon>Bifidobacterium</taxon>
    </lineage>
</organism>
<dbReference type="AlphaFoldDB" id="A0ABD7WHZ8"/>
<proteinExistence type="predicted"/>
<gene>
    <name evidence="3" type="ORF">PWA56_05625</name>
</gene>
<sequence>MPRRMRQGHGSPSSCQRLVCARGGQPHVFAAFDELMPFEGFEAARLAHHGLVERDERGGGRMTLDVADGGTHARRRDVQARDGRHDMTGRTLDEMIREYRIELYKAADGSIGLQAWDWRGKPGSEEEIRANKDALVAELVRRERERKTNEERKHRERILNLQKEHPANLPDLNVGDLVAWYDRRMPFSYGIRRADAIFSGEAFHWVPGFTIIASLDDGEALAGELGVERWQLDAFQAGEPLGLGHDDYELQMHKVIRDWIEAHKERRVSANHPTTTCYRIGRGEAIALANKVREAVAARVQSILDGNISHHIDIISRYNHQVEKPLTEAEARKLWKRDNDLYNEGGSGYVCDYVSRERARRAAAWLRDHGVDMRVV</sequence>
<evidence type="ECO:0000256" key="1">
    <source>
        <dbReference type="SAM" id="Coils"/>
    </source>
</evidence>
<name>A0ABD7WHZ8_BIFLL</name>
<dbReference type="EMBL" id="CP118598">
    <property type="protein sequence ID" value="WDY39402.1"/>
    <property type="molecule type" value="Genomic_DNA"/>
</dbReference>
<reference evidence="3 4" key="1">
    <citation type="submission" date="2023-02" db="EMBL/GenBank/DDBJ databases">
        <authorList>
            <person name="Pan L."/>
        </authorList>
    </citation>
    <scope>NUCLEOTIDE SEQUENCE [LARGE SCALE GENOMIC DNA]</scope>
    <source>
        <strain evidence="3 4">F2</strain>
    </source>
</reference>